<accession>A0A1T5G8S6</accession>
<gene>
    <name evidence="2" type="ORF">SAMN05660841_03873</name>
</gene>
<feature type="signal peptide" evidence="1">
    <location>
        <begin position="1"/>
        <end position="25"/>
    </location>
</feature>
<dbReference type="AlphaFoldDB" id="A0A1T5G8S6"/>
<sequence>MKNYTNYFFLTILGLLSWGAVSAHALWIESSPIAAKNKAHQVKIFYGEYATNEIESIDKWYSDVKDFKIILTSPSNKQIELSKSISGDHFESTFTPTEDGMYTLSVVHVAKDLGGTTKYEFSSTALVSVGDTNAALLNLPFCIQVQPKVHENGQMIEAVVLQDGKPVPDADLLVMSQEGWSKTFKADANGKVSFPAIWKGIYVLEAAVNKAESGQWHNKSYSKVWQGTTSSIIVQ</sequence>
<organism evidence="2 3">
    <name type="scientific">Sphingobacterium nematocida</name>
    <dbReference type="NCBI Taxonomy" id="1513896"/>
    <lineage>
        <taxon>Bacteria</taxon>
        <taxon>Pseudomonadati</taxon>
        <taxon>Bacteroidota</taxon>
        <taxon>Sphingobacteriia</taxon>
        <taxon>Sphingobacteriales</taxon>
        <taxon>Sphingobacteriaceae</taxon>
        <taxon>Sphingobacterium</taxon>
    </lineage>
</organism>
<dbReference type="Proteomes" id="UP000190150">
    <property type="component" value="Unassembled WGS sequence"/>
</dbReference>
<proteinExistence type="predicted"/>
<evidence type="ECO:0000313" key="2">
    <source>
        <dbReference type="EMBL" id="SKC04816.1"/>
    </source>
</evidence>
<dbReference type="InterPro" id="IPR019613">
    <property type="entry name" value="DUF4198"/>
</dbReference>
<dbReference type="EMBL" id="FUZF01000022">
    <property type="protein sequence ID" value="SKC04816.1"/>
    <property type="molecule type" value="Genomic_DNA"/>
</dbReference>
<dbReference type="OrthoDB" id="1148550at2"/>
<name>A0A1T5G8S6_9SPHI</name>
<reference evidence="3" key="1">
    <citation type="submission" date="2017-02" db="EMBL/GenBank/DDBJ databases">
        <authorList>
            <person name="Varghese N."/>
            <person name="Submissions S."/>
        </authorList>
    </citation>
    <scope>NUCLEOTIDE SEQUENCE [LARGE SCALE GENOMIC DNA]</scope>
    <source>
        <strain evidence="3">DSM 24091</strain>
    </source>
</reference>
<dbReference type="Pfam" id="PF10670">
    <property type="entry name" value="DUF4198"/>
    <property type="match status" value="1"/>
</dbReference>
<dbReference type="STRING" id="1513896.SAMN05660841_03873"/>
<feature type="chain" id="PRO_5010541920" description="GH25 family protein" evidence="1">
    <location>
        <begin position="26"/>
        <end position="235"/>
    </location>
</feature>
<keyword evidence="1" id="KW-0732">Signal</keyword>
<evidence type="ECO:0000313" key="3">
    <source>
        <dbReference type="Proteomes" id="UP000190150"/>
    </source>
</evidence>
<evidence type="ECO:0000256" key="1">
    <source>
        <dbReference type="SAM" id="SignalP"/>
    </source>
</evidence>
<evidence type="ECO:0008006" key="4">
    <source>
        <dbReference type="Google" id="ProtNLM"/>
    </source>
</evidence>
<keyword evidence="3" id="KW-1185">Reference proteome</keyword>
<dbReference type="SUPFAM" id="SSF49478">
    <property type="entry name" value="Cna protein B-type domain"/>
    <property type="match status" value="1"/>
</dbReference>
<protein>
    <recommendedName>
        <fullName evidence="4">GH25 family protein</fullName>
    </recommendedName>
</protein>
<dbReference type="RefSeq" id="WP_079645518.1">
    <property type="nucleotide sequence ID" value="NZ_FUZF01000022.1"/>
</dbReference>